<dbReference type="AlphaFoldDB" id="A0A8J8KID6"/>
<sequence>MSDDANDAGGEDGGITIYGADDGADDEGDDTDDLGISVYTPATDGDEDDGDDDDEVEVPVYGESADDSSADGDGDADGDDGDGDDDDFEIPVFGESDDPEPTADPISVGVAEYAITDEGRPLRTSGLGSCLGLVVHDDVRGVSGLLHFMLPRAAESNGQNHSDAKFADTGIAAMLSAFVATGGDLSSASAKLAGGATMVDFDRVDTPIGSRNVEAARRELSDNGVEIVAEDTGGDAGRSLRYDPQTDELRVTGANGTERTL</sequence>
<dbReference type="EC" id="3.5.1.44" evidence="3"/>
<feature type="compositionally biased region" description="Acidic residues" evidence="4">
    <location>
        <begin position="64"/>
        <end position="101"/>
    </location>
</feature>
<dbReference type="OrthoDB" id="10499at2157"/>
<dbReference type="SUPFAM" id="SSF64438">
    <property type="entry name" value="CNF1/YfiH-like putative cysteine hydrolases"/>
    <property type="match status" value="1"/>
</dbReference>
<dbReference type="GO" id="GO:0006935">
    <property type="term" value="P:chemotaxis"/>
    <property type="evidence" value="ECO:0007669"/>
    <property type="project" value="UniProtKB-UniRule"/>
</dbReference>
<dbReference type="HAMAP" id="MF_01440">
    <property type="entry name" value="CheD"/>
    <property type="match status" value="1"/>
</dbReference>
<proteinExistence type="inferred from homology"/>
<dbReference type="CDD" id="cd16352">
    <property type="entry name" value="CheD"/>
    <property type="match status" value="1"/>
</dbReference>
<evidence type="ECO:0000256" key="3">
    <source>
        <dbReference type="HAMAP-Rule" id="MF_01440"/>
    </source>
</evidence>
<dbReference type="Proteomes" id="UP000728647">
    <property type="component" value="Unassembled WGS sequence"/>
</dbReference>
<dbReference type="Pfam" id="PF03975">
    <property type="entry name" value="CheD"/>
    <property type="match status" value="1"/>
</dbReference>
<comment type="function">
    <text evidence="3">Probably deamidates glutamine residues to glutamate on methyl-accepting chemotaxis receptors (MCPs), playing an important role in chemotaxis.</text>
</comment>
<evidence type="ECO:0000313" key="6">
    <source>
        <dbReference type="EMBL" id="NUC72011.1"/>
    </source>
</evidence>
<accession>A0A8J8KID6</accession>
<evidence type="ECO:0000313" key="8">
    <source>
        <dbReference type="Proteomes" id="UP001016761"/>
    </source>
</evidence>
<evidence type="ECO:0000313" key="7">
    <source>
        <dbReference type="Proteomes" id="UP000728647"/>
    </source>
</evidence>
<keyword evidence="8" id="KW-1185">Reference proteome</keyword>
<dbReference type="EMBL" id="JABURA010000001">
    <property type="protein sequence ID" value="NUB92159.1"/>
    <property type="molecule type" value="Genomic_DNA"/>
</dbReference>
<feature type="compositionally biased region" description="Acidic residues" evidence="4">
    <location>
        <begin position="22"/>
        <end position="33"/>
    </location>
</feature>
<dbReference type="InterPro" id="IPR005659">
    <property type="entry name" value="Chemorcpt_Glu_NH3ase_CheD"/>
</dbReference>
<evidence type="ECO:0000256" key="4">
    <source>
        <dbReference type="SAM" id="MobiDB-lite"/>
    </source>
</evidence>
<organism evidence="5 7">
    <name type="scientific">Haloterrigena gelatinilytica</name>
    <dbReference type="NCBI Taxonomy" id="2741724"/>
    <lineage>
        <taxon>Archaea</taxon>
        <taxon>Methanobacteriati</taxon>
        <taxon>Methanobacteriota</taxon>
        <taxon>Stenosarchaea group</taxon>
        <taxon>Halobacteria</taxon>
        <taxon>Halobacteriales</taxon>
        <taxon>Natrialbaceae</taxon>
        <taxon>Haloterrigena</taxon>
    </lineage>
</organism>
<dbReference type="PANTHER" id="PTHR35147:SF1">
    <property type="entry name" value="CHEMORECEPTOR GLUTAMINE DEAMIDASE CHED-RELATED"/>
    <property type="match status" value="1"/>
</dbReference>
<gene>
    <name evidence="3" type="primary">cheD</name>
    <name evidence="5" type="ORF">HT576_14160</name>
    <name evidence="6" type="ORF">HTZ84_06755</name>
</gene>
<reference evidence="5 8" key="1">
    <citation type="submission" date="2020-06" db="EMBL/GenBank/DDBJ databases">
        <title>Haloterrigena sp. nov., an extremely halophilic archaeon isolated from a saline sediment.</title>
        <authorList>
            <person name="Liu B.-B."/>
        </authorList>
    </citation>
    <scope>NUCLEOTIDE SEQUENCE</scope>
    <source>
        <strain evidence="5">SYSU A121-1</strain>
        <strain evidence="6 8">SYSU A558-1</strain>
    </source>
</reference>
<dbReference type="RefSeq" id="WP_174679973.1">
    <property type="nucleotide sequence ID" value="NZ_JABUQZ010000001.1"/>
</dbReference>
<dbReference type="InterPro" id="IPR011324">
    <property type="entry name" value="Cytotoxic_necrot_fac-like_cat"/>
</dbReference>
<feature type="compositionally biased region" description="Acidic residues" evidence="4">
    <location>
        <begin position="44"/>
        <end position="57"/>
    </location>
</feature>
<comment type="caution">
    <text evidence="5">The sequence shown here is derived from an EMBL/GenBank/DDBJ whole genome shotgun (WGS) entry which is preliminary data.</text>
</comment>
<dbReference type="EMBL" id="JABUQZ010000001">
    <property type="protein sequence ID" value="NUC72011.1"/>
    <property type="molecule type" value="Genomic_DNA"/>
</dbReference>
<evidence type="ECO:0000256" key="1">
    <source>
        <dbReference type="ARBA" id="ARBA00022500"/>
    </source>
</evidence>
<dbReference type="Gene3D" id="3.30.1330.200">
    <property type="match status" value="1"/>
</dbReference>
<dbReference type="GO" id="GO:0050568">
    <property type="term" value="F:protein-glutamine glutaminase activity"/>
    <property type="evidence" value="ECO:0007669"/>
    <property type="project" value="UniProtKB-UniRule"/>
</dbReference>
<keyword evidence="1 3" id="KW-0145">Chemotaxis</keyword>
<dbReference type="PANTHER" id="PTHR35147">
    <property type="entry name" value="CHEMORECEPTOR GLUTAMINE DEAMIDASE CHED-RELATED"/>
    <property type="match status" value="1"/>
</dbReference>
<dbReference type="InterPro" id="IPR038592">
    <property type="entry name" value="CheD-like_sf"/>
</dbReference>
<protein>
    <recommendedName>
        <fullName evidence="3">Probable chemoreceptor glutamine deamidase CheD</fullName>
        <ecNumber evidence="3">3.5.1.44</ecNumber>
    </recommendedName>
</protein>
<feature type="compositionally biased region" description="Acidic residues" evidence="4">
    <location>
        <begin position="1"/>
        <end position="10"/>
    </location>
</feature>
<keyword evidence="2 3" id="KW-0378">Hydrolase</keyword>
<evidence type="ECO:0000313" key="5">
    <source>
        <dbReference type="EMBL" id="NUB92159.1"/>
    </source>
</evidence>
<name>A0A8J8KID6_9EURY</name>
<dbReference type="Proteomes" id="UP001016761">
    <property type="component" value="Unassembled WGS sequence"/>
</dbReference>
<comment type="similarity">
    <text evidence="3">Belongs to the CheD family.</text>
</comment>
<evidence type="ECO:0000256" key="2">
    <source>
        <dbReference type="ARBA" id="ARBA00022801"/>
    </source>
</evidence>
<feature type="region of interest" description="Disordered" evidence="4">
    <location>
        <begin position="1"/>
        <end position="105"/>
    </location>
</feature>
<comment type="catalytic activity">
    <reaction evidence="3">
        <text>L-glutaminyl-[protein] + H2O = L-glutamyl-[protein] + NH4(+)</text>
        <dbReference type="Rhea" id="RHEA:16441"/>
        <dbReference type="Rhea" id="RHEA-COMP:10207"/>
        <dbReference type="Rhea" id="RHEA-COMP:10208"/>
        <dbReference type="ChEBI" id="CHEBI:15377"/>
        <dbReference type="ChEBI" id="CHEBI:28938"/>
        <dbReference type="ChEBI" id="CHEBI:29973"/>
        <dbReference type="ChEBI" id="CHEBI:30011"/>
        <dbReference type="EC" id="3.5.1.44"/>
    </reaction>
</comment>